<evidence type="ECO:0000313" key="3">
    <source>
        <dbReference type="Proteomes" id="UP000190037"/>
    </source>
</evidence>
<feature type="domain" description="DUF397" evidence="1">
    <location>
        <begin position="12"/>
        <end position="62"/>
    </location>
</feature>
<gene>
    <name evidence="2" type="ORF">B4N89_15475</name>
</gene>
<reference evidence="2 3" key="1">
    <citation type="submission" date="2017-03" db="EMBL/GenBank/DDBJ databases">
        <title>Draft genome sequence of Streptomyces scabrisporus NF3, endophyte isolated from Amphipterygium adstringens.</title>
        <authorList>
            <person name="Vazquez M."/>
            <person name="Ceapa C.D."/>
            <person name="Rodriguez Luna D."/>
            <person name="Sanchez Esquivel S."/>
        </authorList>
    </citation>
    <scope>NUCLEOTIDE SEQUENCE [LARGE SCALE GENOMIC DNA]</scope>
    <source>
        <strain evidence="2 3">NF3</strain>
    </source>
</reference>
<dbReference type="Proteomes" id="UP000190037">
    <property type="component" value="Unassembled WGS sequence"/>
</dbReference>
<comment type="caution">
    <text evidence="2">The sequence shown here is derived from an EMBL/GenBank/DDBJ whole genome shotgun (WGS) entry which is preliminary data.</text>
</comment>
<dbReference type="OrthoDB" id="4323652at2"/>
<evidence type="ECO:0000259" key="1">
    <source>
        <dbReference type="Pfam" id="PF04149"/>
    </source>
</evidence>
<dbReference type="EMBL" id="MWQN01000001">
    <property type="protein sequence ID" value="OPC82156.1"/>
    <property type="molecule type" value="Genomic_DNA"/>
</dbReference>
<dbReference type="InterPro" id="IPR007278">
    <property type="entry name" value="DUF397"/>
</dbReference>
<sequence>MATWSQETYAPTWRRSSYSSVQGNCVEVVNRRPSEVVVRDSKQRACAVLRFTDREWSHLLVALVAHRI</sequence>
<organism evidence="2 3">
    <name type="scientific">Embleya scabrispora</name>
    <dbReference type="NCBI Taxonomy" id="159449"/>
    <lineage>
        <taxon>Bacteria</taxon>
        <taxon>Bacillati</taxon>
        <taxon>Actinomycetota</taxon>
        <taxon>Actinomycetes</taxon>
        <taxon>Kitasatosporales</taxon>
        <taxon>Streptomycetaceae</taxon>
        <taxon>Embleya</taxon>
    </lineage>
</organism>
<dbReference type="AlphaFoldDB" id="A0A1T3NZ73"/>
<accession>A0A1T3NZ73</accession>
<proteinExistence type="predicted"/>
<protein>
    <recommendedName>
        <fullName evidence="1">DUF397 domain-containing protein</fullName>
    </recommendedName>
</protein>
<dbReference type="RefSeq" id="WP_078976426.1">
    <property type="nucleotide sequence ID" value="NZ_MWQN01000001.1"/>
</dbReference>
<keyword evidence="3" id="KW-1185">Reference proteome</keyword>
<dbReference type="Pfam" id="PF04149">
    <property type="entry name" value="DUF397"/>
    <property type="match status" value="1"/>
</dbReference>
<evidence type="ECO:0000313" key="2">
    <source>
        <dbReference type="EMBL" id="OPC82156.1"/>
    </source>
</evidence>
<name>A0A1T3NZ73_9ACTN</name>